<protein>
    <recommendedName>
        <fullName evidence="10">Ion transport domain-containing protein</fullName>
    </recommendedName>
</protein>
<dbReference type="EMBL" id="JBJQND010000018">
    <property type="protein sequence ID" value="KAL3837308.1"/>
    <property type="molecule type" value="Genomic_DNA"/>
</dbReference>
<feature type="transmembrane region" description="Helical" evidence="5">
    <location>
        <begin position="448"/>
        <end position="470"/>
    </location>
</feature>
<dbReference type="Proteomes" id="UP001634394">
    <property type="component" value="Unassembled WGS sequence"/>
</dbReference>
<accession>A0ABD3TLJ5</accession>
<feature type="non-terminal residue" evidence="8">
    <location>
        <position position="473"/>
    </location>
</feature>
<keyword evidence="9" id="KW-1185">Reference proteome</keyword>
<dbReference type="PANTHER" id="PTHR13800">
    <property type="entry name" value="TRANSIENT RECEPTOR POTENTIAL CATION CHANNEL, SUBFAMILY M, MEMBER 6"/>
    <property type="match status" value="1"/>
</dbReference>
<dbReference type="PANTHER" id="PTHR13800:SF12">
    <property type="entry name" value="TRANSIENT RECEPTOR POTENTIAL CATION CHANNEL SUBFAMILY M MEMBER-LIKE 2"/>
    <property type="match status" value="1"/>
</dbReference>
<evidence type="ECO:0000256" key="4">
    <source>
        <dbReference type="ARBA" id="ARBA00023136"/>
    </source>
</evidence>
<evidence type="ECO:0000259" key="7">
    <source>
        <dbReference type="Pfam" id="PF25508"/>
    </source>
</evidence>
<dbReference type="Pfam" id="PF25508">
    <property type="entry name" value="TRPM2"/>
    <property type="match status" value="1"/>
</dbReference>
<keyword evidence="2 5" id="KW-0812">Transmembrane</keyword>
<dbReference type="InterPro" id="IPR057366">
    <property type="entry name" value="TRPM-like"/>
</dbReference>
<gene>
    <name evidence="8" type="ORF">ACJMK2_022674</name>
</gene>
<feature type="transmembrane region" description="Helical" evidence="5">
    <location>
        <begin position="370"/>
        <end position="390"/>
    </location>
</feature>
<feature type="transmembrane region" description="Helical" evidence="5">
    <location>
        <begin position="298"/>
        <end position="316"/>
    </location>
</feature>
<feature type="domain" description="Ion transport" evidence="6">
    <location>
        <begin position="239"/>
        <end position="472"/>
    </location>
</feature>
<keyword evidence="3 5" id="KW-1133">Transmembrane helix</keyword>
<dbReference type="InterPro" id="IPR050927">
    <property type="entry name" value="TRPM"/>
</dbReference>
<reference evidence="8 9" key="1">
    <citation type="submission" date="2024-11" db="EMBL/GenBank/DDBJ databases">
        <title>Chromosome-level genome assembly of the freshwater bivalve Anodonta woodiana.</title>
        <authorList>
            <person name="Chen X."/>
        </authorList>
    </citation>
    <scope>NUCLEOTIDE SEQUENCE [LARGE SCALE GENOMIC DNA]</scope>
    <source>
        <strain evidence="8">MN2024</strain>
        <tissue evidence="8">Gills</tissue>
    </source>
</reference>
<keyword evidence="4 5" id="KW-0472">Membrane</keyword>
<evidence type="ECO:0000256" key="1">
    <source>
        <dbReference type="ARBA" id="ARBA00004141"/>
    </source>
</evidence>
<sequence length="473" mass="54364">MTGQIRCIYGFKQNINEISMDEVGQLITYLIDGCYLQVYNSKSDVHTTTGDDSQNIATFENPFLHLMIWAVLNNLQDMAKLFWRKGLDSIAAALLAHSLFIAMAKRIKNAKPNLYDNLQANSCEFMDIATQVLDRCHRSSEDIARVILTGDLLQWEKVSCILIAMKTNNETFISSTACQELFNDVWMGNLTQENGILKLLICMFIPPLIPLCVKFKKNNDIEPDLGDDTTSDTVEISYMAFLCLYSYILISKFDQNFSVEDAILIVWVVNIIIEEISQVIETRYIYTEIKLEAYLADFWNIADILMILLFVIGIILKHLPYQETFEAARVVLDVNLIICFLRLLQMFSLNKELGPKLVMIIRMVRNLTSFFVILLIFIVAYAIPSHAILYPNMEISFNLLRVIFRRPYWNIYGELMLDEIEGTNDCTHIEELFQNGTQHRCPTESGKYVVPVLMGAYMLMCNILLLNLLISIF</sequence>
<feature type="domain" description="TRPM-like" evidence="7">
    <location>
        <begin position="42"/>
        <end position="174"/>
    </location>
</feature>
<dbReference type="AlphaFoldDB" id="A0ABD3TLJ5"/>
<evidence type="ECO:0000313" key="8">
    <source>
        <dbReference type="EMBL" id="KAL3837308.1"/>
    </source>
</evidence>
<dbReference type="InterPro" id="IPR005821">
    <property type="entry name" value="Ion_trans_dom"/>
</dbReference>
<evidence type="ECO:0000259" key="6">
    <source>
        <dbReference type="Pfam" id="PF00520"/>
    </source>
</evidence>
<dbReference type="Pfam" id="PF00520">
    <property type="entry name" value="Ion_trans"/>
    <property type="match status" value="1"/>
</dbReference>
<evidence type="ECO:0000256" key="5">
    <source>
        <dbReference type="SAM" id="Phobius"/>
    </source>
</evidence>
<evidence type="ECO:0000256" key="2">
    <source>
        <dbReference type="ARBA" id="ARBA00022692"/>
    </source>
</evidence>
<name>A0ABD3TLJ5_SINWO</name>
<proteinExistence type="predicted"/>
<evidence type="ECO:0000313" key="9">
    <source>
        <dbReference type="Proteomes" id="UP001634394"/>
    </source>
</evidence>
<evidence type="ECO:0008006" key="10">
    <source>
        <dbReference type="Google" id="ProtNLM"/>
    </source>
</evidence>
<organism evidence="8 9">
    <name type="scientific">Sinanodonta woodiana</name>
    <name type="common">Chinese pond mussel</name>
    <name type="synonym">Anodonta woodiana</name>
    <dbReference type="NCBI Taxonomy" id="1069815"/>
    <lineage>
        <taxon>Eukaryota</taxon>
        <taxon>Metazoa</taxon>
        <taxon>Spiralia</taxon>
        <taxon>Lophotrochozoa</taxon>
        <taxon>Mollusca</taxon>
        <taxon>Bivalvia</taxon>
        <taxon>Autobranchia</taxon>
        <taxon>Heteroconchia</taxon>
        <taxon>Palaeoheterodonta</taxon>
        <taxon>Unionida</taxon>
        <taxon>Unionoidea</taxon>
        <taxon>Unionidae</taxon>
        <taxon>Unioninae</taxon>
        <taxon>Sinanodonta</taxon>
    </lineage>
</organism>
<comment type="caution">
    <text evidence="8">The sequence shown here is derived from an EMBL/GenBank/DDBJ whole genome shotgun (WGS) entry which is preliminary data.</text>
</comment>
<dbReference type="GO" id="GO:0016020">
    <property type="term" value="C:membrane"/>
    <property type="evidence" value="ECO:0007669"/>
    <property type="project" value="UniProtKB-SubCell"/>
</dbReference>
<comment type="subcellular location">
    <subcellularLocation>
        <location evidence="1">Membrane</location>
        <topology evidence="1">Multi-pass membrane protein</topology>
    </subcellularLocation>
</comment>
<evidence type="ECO:0000256" key="3">
    <source>
        <dbReference type="ARBA" id="ARBA00022989"/>
    </source>
</evidence>